<organism evidence="1 2">
    <name type="scientific">Microbacterium testaceum (strain StLB037)</name>
    <dbReference type="NCBI Taxonomy" id="979556"/>
    <lineage>
        <taxon>Bacteria</taxon>
        <taxon>Bacillati</taxon>
        <taxon>Actinomycetota</taxon>
        <taxon>Actinomycetes</taxon>
        <taxon>Micrococcales</taxon>
        <taxon>Microbacteriaceae</taxon>
        <taxon>Microbacterium</taxon>
    </lineage>
</organism>
<dbReference type="STRING" id="979556.MTES_1032"/>
<reference key="2">
    <citation type="submission" date="2011-02" db="EMBL/GenBank/DDBJ databases">
        <title>Genome sequence of Microbacterium testaceum StLB037.</title>
        <authorList>
            <person name="Morohoshi T."/>
            <person name="Wang W.Z."/>
            <person name="Someya N."/>
            <person name="Ikeda T."/>
        </authorList>
    </citation>
    <scope>NUCLEOTIDE SEQUENCE</scope>
    <source>
        <strain>StLB037</strain>
    </source>
</reference>
<evidence type="ECO:0000313" key="2">
    <source>
        <dbReference type="Proteomes" id="UP000008975"/>
    </source>
</evidence>
<protein>
    <submittedName>
        <fullName evidence="1">Predicted GTPase</fullName>
    </submittedName>
</protein>
<dbReference type="AlphaFoldDB" id="E8NFV1"/>
<dbReference type="KEGG" id="mts:MTES_1032"/>
<dbReference type="EMBL" id="AP012052">
    <property type="protein sequence ID" value="BAJ73996.1"/>
    <property type="molecule type" value="Genomic_DNA"/>
</dbReference>
<name>E8NFV1_MICTS</name>
<sequence length="74" mass="8181">MTNTHAIVGIEGMPVFLVAENDPRLVSEDEFVSGVPLADLIDRLQPGEHVYLVDYTSVPGQTRLTRLASRSDRD</sequence>
<accession>E8NFV1</accession>
<gene>
    <name evidence="1" type="ordered locus">MTES_1032</name>
</gene>
<dbReference type="OrthoDB" id="4868507at2"/>
<reference evidence="1 2" key="1">
    <citation type="journal article" date="2011" name="J. Bacteriol.">
        <title>Genome sequence of Microbacterium testaceum StLB037, an N-acylhomoserine lactone-degrading bacterium isolated from potato leaves.</title>
        <authorList>
            <person name="Morohoshi T."/>
            <person name="Wang W.-Z."/>
            <person name="Someya N."/>
            <person name="Ikeda T."/>
        </authorList>
    </citation>
    <scope>NUCLEOTIDE SEQUENCE [LARGE SCALE GENOMIC DNA]</scope>
    <source>
        <strain evidence="1 2">StLB037</strain>
    </source>
</reference>
<dbReference type="eggNOG" id="ENOG502ZSG6">
    <property type="taxonomic scope" value="Bacteria"/>
</dbReference>
<proteinExistence type="predicted"/>
<dbReference type="HOGENOM" id="CLU_2683793_0_0_11"/>
<evidence type="ECO:0000313" key="1">
    <source>
        <dbReference type="EMBL" id="BAJ73996.1"/>
    </source>
</evidence>
<dbReference type="Proteomes" id="UP000008975">
    <property type="component" value="Chromosome"/>
</dbReference>
<dbReference type="RefSeq" id="WP_013584123.1">
    <property type="nucleotide sequence ID" value="NC_015125.1"/>
</dbReference>